<keyword evidence="1" id="KW-0472">Membrane</keyword>
<keyword evidence="1" id="KW-0812">Transmembrane</keyword>
<reference evidence="2" key="1">
    <citation type="submission" date="2021-09" db="EMBL/GenBank/DDBJ databases">
        <authorList>
            <consortium name="AG Swart"/>
            <person name="Singh M."/>
            <person name="Singh A."/>
            <person name="Seah K."/>
            <person name="Emmerich C."/>
        </authorList>
    </citation>
    <scope>NUCLEOTIDE SEQUENCE</scope>
    <source>
        <strain evidence="2">ATCC30299</strain>
    </source>
</reference>
<evidence type="ECO:0000313" key="3">
    <source>
        <dbReference type="Proteomes" id="UP001162131"/>
    </source>
</evidence>
<dbReference type="EMBL" id="CAJZBQ010000054">
    <property type="protein sequence ID" value="CAG9332485.1"/>
    <property type="molecule type" value="Genomic_DNA"/>
</dbReference>
<dbReference type="Proteomes" id="UP001162131">
    <property type="component" value="Unassembled WGS sequence"/>
</dbReference>
<keyword evidence="1" id="KW-1133">Transmembrane helix</keyword>
<proteinExistence type="predicted"/>
<gene>
    <name evidence="2" type="ORF">BSTOLATCC_MIC55931</name>
</gene>
<accession>A0AAU9KEW5</accession>
<protein>
    <submittedName>
        <fullName evidence="2">Uncharacterized protein</fullName>
    </submittedName>
</protein>
<keyword evidence="3" id="KW-1185">Reference proteome</keyword>
<sequence>MIGSVCKPASWSDKVLFLSIVESTVARAAFTEYGYDLTSAVGFEEKTFYVNLPLKIHSVTVLGGIILINAINKKKESFGECANIFAYLHELANILRKTENGLYLFENDTPDKDERYPMAKRDDSYLKEEEKKEGGMQIESILFGDFANKVNEEQISFITNIKNWNMSLDEFKSNLKELNSCSSTYYQLCRDQHYSIDRDLKKILYSGTINSLLALLILVYFDNM</sequence>
<evidence type="ECO:0000313" key="2">
    <source>
        <dbReference type="EMBL" id="CAG9332485.1"/>
    </source>
</evidence>
<name>A0AAU9KEW5_9CILI</name>
<comment type="caution">
    <text evidence="2">The sequence shown here is derived from an EMBL/GenBank/DDBJ whole genome shotgun (WGS) entry which is preliminary data.</text>
</comment>
<dbReference type="AlphaFoldDB" id="A0AAU9KEW5"/>
<feature type="transmembrane region" description="Helical" evidence="1">
    <location>
        <begin position="203"/>
        <end position="221"/>
    </location>
</feature>
<evidence type="ECO:0000256" key="1">
    <source>
        <dbReference type="SAM" id="Phobius"/>
    </source>
</evidence>
<organism evidence="2 3">
    <name type="scientific">Blepharisma stoltei</name>
    <dbReference type="NCBI Taxonomy" id="1481888"/>
    <lineage>
        <taxon>Eukaryota</taxon>
        <taxon>Sar</taxon>
        <taxon>Alveolata</taxon>
        <taxon>Ciliophora</taxon>
        <taxon>Postciliodesmatophora</taxon>
        <taxon>Heterotrichea</taxon>
        <taxon>Heterotrichida</taxon>
        <taxon>Blepharismidae</taxon>
        <taxon>Blepharisma</taxon>
    </lineage>
</organism>